<evidence type="ECO:0000313" key="1">
    <source>
        <dbReference type="EMBL" id="KAF2015410.1"/>
    </source>
</evidence>
<dbReference type="Proteomes" id="UP000799778">
    <property type="component" value="Unassembled WGS sequence"/>
</dbReference>
<evidence type="ECO:0000313" key="2">
    <source>
        <dbReference type="Proteomes" id="UP000799778"/>
    </source>
</evidence>
<dbReference type="AlphaFoldDB" id="A0A6A5XRU3"/>
<protein>
    <submittedName>
        <fullName evidence="1">Uncharacterized protein</fullName>
    </submittedName>
</protein>
<dbReference type="GeneID" id="54278973"/>
<sequence>MSICLVCGGGMGGWLAAESRQEPRIHVWRWVDSTAGTDGLAEISSTGQDALLTCVDIETSQRRMMLKVCKLRRRSVVAVASLLGRWVSFGSLSGSGTPPDVWISGLNATYGST</sequence>
<dbReference type="EMBL" id="ML978069">
    <property type="protein sequence ID" value="KAF2015410.1"/>
    <property type="molecule type" value="Genomic_DNA"/>
</dbReference>
<gene>
    <name evidence="1" type="ORF">BU24DRAFT_177707</name>
</gene>
<keyword evidence="2" id="KW-1185">Reference proteome</keyword>
<name>A0A6A5XRU3_9PLEO</name>
<proteinExistence type="predicted"/>
<organism evidence="1 2">
    <name type="scientific">Aaosphaeria arxii CBS 175.79</name>
    <dbReference type="NCBI Taxonomy" id="1450172"/>
    <lineage>
        <taxon>Eukaryota</taxon>
        <taxon>Fungi</taxon>
        <taxon>Dikarya</taxon>
        <taxon>Ascomycota</taxon>
        <taxon>Pezizomycotina</taxon>
        <taxon>Dothideomycetes</taxon>
        <taxon>Pleosporomycetidae</taxon>
        <taxon>Pleosporales</taxon>
        <taxon>Pleosporales incertae sedis</taxon>
        <taxon>Aaosphaeria</taxon>
    </lineage>
</organism>
<accession>A0A6A5XRU3</accession>
<reference evidence="1" key="1">
    <citation type="journal article" date="2020" name="Stud. Mycol.">
        <title>101 Dothideomycetes genomes: a test case for predicting lifestyles and emergence of pathogens.</title>
        <authorList>
            <person name="Haridas S."/>
            <person name="Albert R."/>
            <person name="Binder M."/>
            <person name="Bloem J."/>
            <person name="Labutti K."/>
            <person name="Salamov A."/>
            <person name="Andreopoulos B."/>
            <person name="Baker S."/>
            <person name="Barry K."/>
            <person name="Bills G."/>
            <person name="Bluhm B."/>
            <person name="Cannon C."/>
            <person name="Castanera R."/>
            <person name="Culley D."/>
            <person name="Daum C."/>
            <person name="Ezra D."/>
            <person name="Gonzalez J."/>
            <person name="Henrissat B."/>
            <person name="Kuo A."/>
            <person name="Liang C."/>
            <person name="Lipzen A."/>
            <person name="Lutzoni F."/>
            <person name="Magnuson J."/>
            <person name="Mondo S."/>
            <person name="Nolan M."/>
            <person name="Ohm R."/>
            <person name="Pangilinan J."/>
            <person name="Park H.-J."/>
            <person name="Ramirez L."/>
            <person name="Alfaro M."/>
            <person name="Sun H."/>
            <person name="Tritt A."/>
            <person name="Yoshinaga Y."/>
            <person name="Zwiers L.-H."/>
            <person name="Turgeon B."/>
            <person name="Goodwin S."/>
            <person name="Spatafora J."/>
            <person name="Crous P."/>
            <person name="Grigoriev I."/>
        </authorList>
    </citation>
    <scope>NUCLEOTIDE SEQUENCE</scope>
    <source>
        <strain evidence="1">CBS 175.79</strain>
    </source>
</reference>
<dbReference type="RefSeq" id="XP_033383749.1">
    <property type="nucleotide sequence ID" value="XM_033521576.1"/>
</dbReference>